<gene>
    <name evidence="3" type="ORF">MMYC01_207815</name>
</gene>
<dbReference type="STRING" id="100816.A0A175VWY7"/>
<comment type="caution">
    <text evidence="3">The sequence shown here is derived from an EMBL/GenBank/DDBJ whole genome shotgun (WGS) entry which is preliminary data.</text>
</comment>
<name>A0A175VWY7_9PEZI</name>
<evidence type="ECO:0000259" key="2">
    <source>
        <dbReference type="Pfam" id="PF12776"/>
    </source>
</evidence>
<dbReference type="InterPro" id="IPR045026">
    <property type="entry name" value="LIMYB"/>
</dbReference>
<feature type="compositionally biased region" description="Acidic residues" evidence="1">
    <location>
        <begin position="265"/>
        <end position="286"/>
    </location>
</feature>
<dbReference type="EMBL" id="LCTW02000250">
    <property type="protein sequence ID" value="KXX75755.1"/>
    <property type="molecule type" value="Genomic_DNA"/>
</dbReference>
<accession>A0A175VWY7</accession>
<dbReference type="Pfam" id="PF12776">
    <property type="entry name" value="Myb_DNA-bind_3"/>
    <property type="match status" value="1"/>
</dbReference>
<feature type="compositionally biased region" description="Basic residues" evidence="1">
    <location>
        <begin position="70"/>
        <end position="92"/>
    </location>
</feature>
<dbReference type="Proteomes" id="UP000078237">
    <property type="component" value="Unassembled WGS sequence"/>
</dbReference>
<proteinExistence type="predicted"/>
<feature type="region of interest" description="Disordered" evidence="1">
    <location>
        <begin position="262"/>
        <end position="303"/>
    </location>
</feature>
<dbReference type="InterPro" id="IPR024752">
    <property type="entry name" value="Myb/SANT-like_dom"/>
</dbReference>
<feature type="region of interest" description="Disordered" evidence="1">
    <location>
        <begin position="1"/>
        <end position="99"/>
    </location>
</feature>
<evidence type="ECO:0000313" key="4">
    <source>
        <dbReference type="Proteomes" id="UP000078237"/>
    </source>
</evidence>
<dbReference type="VEuPathDB" id="FungiDB:MMYC01_207815"/>
<dbReference type="PANTHER" id="PTHR47584">
    <property type="match status" value="1"/>
</dbReference>
<evidence type="ECO:0000256" key="1">
    <source>
        <dbReference type="SAM" id="MobiDB-lite"/>
    </source>
</evidence>
<dbReference type="PANTHER" id="PTHR47584:SF14">
    <property type="entry name" value="L10-INTERACTING MYB DOMAIN-CONTAINING PROTEIN-LIKE"/>
    <property type="match status" value="1"/>
</dbReference>
<organism evidence="3 4">
    <name type="scientific">Madurella mycetomatis</name>
    <dbReference type="NCBI Taxonomy" id="100816"/>
    <lineage>
        <taxon>Eukaryota</taxon>
        <taxon>Fungi</taxon>
        <taxon>Dikarya</taxon>
        <taxon>Ascomycota</taxon>
        <taxon>Pezizomycotina</taxon>
        <taxon>Sordariomycetes</taxon>
        <taxon>Sordariomycetidae</taxon>
        <taxon>Sordariales</taxon>
        <taxon>Sordariales incertae sedis</taxon>
        <taxon>Madurella</taxon>
    </lineage>
</organism>
<sequence>MDASQPVFDSDDDLDNPQSPQVLPDEALVNLDSIRADSDDLSRPWQENEGIQNQPTSQSASDVATPSPASRKKKRAPQRRAVRSAQRNKRRKTEGGDTALQKLCFSREMTARIMDLFLDETRAGNLKDAKWSFQRPAMERILNRMKTEYPRYQWEIQKIKDKYANERRRYRLLLTFLAISGISYDDGTGLPQAPDIIWDAFLAKHPTGSWLRSTSIGRRAVYQEVFHDEKATGRYVKEARKLASQACLHLDSDLEDVDISAVEDSGGDTDMDDPDENSDIDDDEAVVDSSSLSSTPWKERRRREKTRESAFRAIASGIERLAKSNAAATKVVFDVPGADDMRLAIKDFQDNFVGEFEISDMVKVINKLASPTWALVWNSLSREVKAEYAKQWVRE</sequence>
<reference evidence="3 4" key="1">
    <citation type="journal article" date="2016" name="Genome Announc.">
        <title>Genome Sequence of Madurella mycetomatis mm55, Isolated from a Human Mycetoma Case in Sudan.</title>
        <authorList>
            <person name="Smit S."/>
            <person name="Derks M.F."/>
            <person name="Bervoets S."/>
            <person name="Fahal A."/>
            <person name="van Leeuwen W."/>
            <person name="van Belkum A."/>
            <person name="van de Sande W.W."/>
        </authorList>
    </citation>
    <scope>NUCLEOTIDE SEQUENCE [LARGE SCALE GENOMIC DNA]</scope>
    <source>
        <strain evidence="4">mm55</strain>
    </source>
</reference>
<dbReference type="OrthoDB" id="4775210at2759"/>
<protein>
    <recommendedName>
        <fullName evidence="2">Myb/SANT-like domain-containing protein</fullName>
    </recommendedName>
</protein>
<evidence type="ECO:0000313" key="3">
    <source>
        <dbReference type="EMBL" id="KXX75755.1"/>
    </source>
</evidence>
<keyword evidence="4" id="KW-1185">Reference proteome</keyword>
<dbReference type="AlphaFoldDB" id="A0A175VWY7"/>
<feature type="domain" description="Myb/SANT-like" evidence="2">
    <location>
        <begin position="106"/>
        <end position="200"/>
    </location>
</feature>
<feature type="compositionally biased region" description="Polar residues" evidence="1">
    <location>
        <begin position="49"/>
        <end position="68"/>
    </location>
</feature>